<dbReference type="EMBL" id="MHCL01000029">
    <property type="protein sequence ID" value="OGY19321.1"/>
    <property type="molecule type" value="Genomic_DNA"/>
</dbReference>
<dbReference type="AlphaFoldDB" id="A0A1G1VV85"/>
<organism evidence="1 2">
    <name type="scientific">Candidatus Chisholmbacteria bacterium RIFCSPLOWO2_01_FULL_49_14</name>
    <dbReference type="NCBI Taxonomy" id="1797593"/>
    <lineage>
        <taxon>Bacteria</taxon>
        <taxon>Candidatus Chisholmiibacteriota</taxon>
    </lineage>
</organism>
<dbReference type="CDD" id="cd16377">
    <property type="entry name" value="23S_rRNA_IVP_like"/>
    <property type="match status" value="1"/>
</dbReference>
<dbReference type="Proteomes" id="UP000176723">
    <property type="component" value="Unassembled WGS sequence"/>
</dbReference>
<sequence>MQSFTDLDAWKKGHELVLMVYKITKSLPNEEVFGLTIQMRRSAVSITSNIAEGFSRQTHKEKVQFYSIALGSVTELQNQLLIAKDVGYLSDEKFQQAAKQSVTVHKIINGLIKGSRSKIHNP</sequence>
<dbReference type="SUPFAM" id="SSF158446">
    <property type="entry name" value="IVS-encoded protein-like"/>
    <property type="match status" value="1"/>
</dbReference>
<dbReference type="PANTHER" id="PTHR38471">
    <property type="entry name" value="FOUR HELIX BUNDLE PROTEIN"/>
    <property type="match status" value="1"/>
</dbReference>
<protein>
    <recommendedName>
        <fullName evidence="3">Four helix bundle protein</fullName>
    </recommendedName>
</protein>
<evidence type="ECO:0000313" key="1">
    <source>
        <dbReference type="EMBL" id="OGY19321.1"/>
    </source>
</evidence>
<proteinExistence type="predicted"/>
<accession>A0A1G1VV85</accession>
<dbReference type="Gene3D" id="1.20.1440.60">
    <property type="entry name" value="23S rRNA-intervening sequence"/>
    <property type="match status" value="1"/>
</dbReference>
<dbReference type="NCBIfam" id="TIGR02436">
    <property type="entry name" value="four helix bundle protein"/>
    <property type="match status" value="1"/>
</dbReference>
<gene>
    <name evidence="1" type="ORF">A3A65_04310</name>
</gene>
<dbReference type="PANTHER" id="PTHR38471:SF2">
    <property type="entry name" value="FOUR HELIX BUNDLE PROTEIN"/>
    <property type="match status" value="1"/>
</dbReference>
<dbReference type="InterPro" id="IPR012657">
    <property type="entry name" value="23S_rRNA-intervening_sequence"/>
</dbReference>
<evidence type="ECO:0008006" key="3">
    <source>
        <dbReference type="Google" id="ProtNLM"/>
    </source>
</evidence>
<dbReference type="InterPro" id="IPR036583">
    <property type="entry name" value="23S_rRNA_IVS_sf"/>
</dbReference>
<name>A0A1G1VV85_9BACT</name>
<comment type="caution">
    <text evidence="1">The sequence shown here is derived from an EMBL/GenBank/DDBJ whole genome shotgun (WGS) entry which is preliminary data.</text>
</comment>
<reference evidence="1 2" key="1">
    <citation type="journal article" date="2016" name="Nat. Commun.">
        <title>Thousands of microbial genomes shed light on interconnected biogeochemical processes in an aquifer system.</title>
        <authorList>
            <person name="Anantharaman K."/>
            <person name="Brown C.T."/>
            <person name="Hug L.A."/>
            <person name="Sharon I."/>
            <person name="Castelle C.J."/>
            <person name="Probst A.J."/>
            <person name="Thomas B.C."/>
            <person name="Singh A."/>
            <person name="Wilkins M.J."/>
            <person name="Karaoz U."/>
            <person name="Brodie E.L."/>
            <person name="Williams K.H."/>
            <person name="Hubbard S.S."/>
            <person name="Banfield J.F."/>
        </authorList>
    </citation>
    <scope>NUCLEOTIDE SEQUENCE [LARGE SCALE GENOMIC DNA]</scope>
</reference>
<dbReference type="Pfam" id="PF05635">
    <property type="entry name" value="23S_rRNA_IVP"/>
    <property type="match status" value="1"/>
</dbReference>
<evidence type="ECO:0000313" key="2">
    <source>
        <dbReference type="Proteomes" id="UP000176723"/>
    </source>
</evidence>
<dbReference type="STRING" id="1797593.A3A65_04310"/>